<dbReference type="GO" id="GO:0008033">
    <property type="term" value="P:tRNA processing"/>
    <property type="evidence" value="ECO:0007669"/>
    <property type="project" value="UniProtKB-KW"/>
</dbReference>
<comment type="similarity">
    <text evidence="5">Belongs to the TDD superfamily. DTWD2 family.</text>
</comment>
<keyword evidence="2" id="KW-0808">Transferase</keyword>
<keyword evidence="3" id="KW-0949">S-adenosyl-L-methionine</keyword>
<dbReference type="OrthoDB" id="408541at2759"/>
<sequence length="376" mass="42323">MAEDRREACARCRRPLRVCYCASLPAEPHATAWTHVLVLQHTHEKRRRAAISSVPVLAQTLAKVTLVTVLDDCDCGPGVDERLDALLYAVGGDRRFDAAMVLFPDERAQPLRVASGEAGSEAKRVLLIVIDGTWKEAKKIARRNRGHWEKAARDWEARGATLQYICLDSEESGEAATAPPKRSIYGDLRREPMEGCMSTLEAVASALVVLEPSEAGRQVHDSLLHAFRGMVSIQEQFQQRGRVAKLEQYGGVSKAEALEAKRLELRCQHKKADSGPMTDKDASRPVQREYVFYTTLTDFRHRQQLTQQVRYAAFFATHSSGTQRDTFKQGEGATCTYDQARERCDELNRDRKRGQRVAMLPLDAFEKLHLRQCQDA</sequence>
<evidence type="ECO:0000259" key="7">
    <source>
        <dbReference type="SMART" id="SM01144"/>
    </source>
</evidence>
<dbReference type="EC" id="2.5.1.25" evidence="1"/>
<evidence type="ECO:0000256" key="2">
    <source>
        <dbReference type="ARBA" id="ARBA00022679"/>
    </source>
</evidence>
<evidence type="ECO:0000256" key="6">
    <source>
        <dbReference type="ARBA" id="ARBA00048718"/>
    </source>
</evidence>
<accession>A0A8T1VPT8</accession>
<comment type="caution">
    <text evidence="8">The sequence shown here is derived from an EMBL/GenBank/DDBJ whole genome shotgun (WGS) entry which is preliminary data.</text>
</comment>
<gene>
    <name evidence="8" type="ORF">PHYPSEUDO_005154</name>
</gene>
<dbReference type="Proteomes" id="UP000694044">
    <property type="component" value="Unassembled WGS sequence"/>
</dbReference>
<organism evidence="8 9">
    <name type="scientific">Phytophthora pseudosyringae</name>
    <dbReference type="NCBI Taxonomy" id="221518"/>
    <lineage>
        <taxon>Eukaryota</taxon>
        <taxon>Sar</taxon>
        <taxon>Stramenopiles</taxon>
        <taxon>Oomycota</taxon>
        <taxon>Peronosporomycetes</taxon>
        <taxon>Peronosporales</taxon>
        <taxon>Peronosporaceae</taxon>
        <taxon>Phytophthora</taxon>
    </lineage>
</organism>
<dbReference type="Pfam" id="PF03942">
    <property type="entry name" value="DTW"/>
    <property type="match status" value="1"/>
</dbReference>
<evidence type="ECO:0000256" key="3">
    <source>
        <dbReference type="ARBA" id="ARBA00022691"/>
    </source>
</evidence>
<dbReference type="PANTHER" id="PTHR21392">
    <property type="entry name" value="TRNA-URIDINE AMINOCARBOXYPROPYLTRANSFERASE 2"/>
    <property type="match status" value="1"/>
</dbReference>
<proteinExistence type="inferred from homology"/>
<reference evidence="8" key="1">
    <citation type="submission" date="2021-02" db="EMBL/GenBank/DDBJ databases">
        <authorList>
            <person name="Palmer J.M."/>
        </authorList>
    </citation>
    <scope>NUCLEOTIDE SEQUENCE</scope>
    <source>
        <strain evidence="8">SCRP734</strain>
    </source>
</reference>
<protein>
    <recommendedName>
        <fullName evidence="1">tRNA-uridine aminocarboxypropyltransferase</fullName>
        <ecNumber evidence="1">2.5.1.25</ecNumber>
    </recommendedName>
</protein>
<feature type="domain" description="DTW" evidence="7">
    <location>
        <begin position="5"/>
        <end position="239"/>
    </location>
</feature>
<evidence type="ECO:0000313" key="8">
    <source>
        <dbReference type="EMBL" id="KAG7382179.1"/>
    </source>
</evidence>
<keyword evidence="9" id="KW-1185">Reference proteome</keyword>
<dbReference type="InterPro" id="IPR005636">
    <property type="entry name" value="DTW"/>
</dbReference>
<dbReference type="InterPro" id="IPR039262">
    <property type="entry name" value="DTWD2/TAPT"/>
</dbReference>
<evidence type="ECO:0000256" key="4">
    <source>
        <dbReference type="ARBA" id="ARBA00022694"/>
    </source>
</evidence>
<dbReference type="EMBL" id="JAGDFM010000217">
    <property type="protein sequence ID" value="KAG7382179.1"/>
    <property type="molecule type" value="Genomic_DNA"/>
</dbReference>
<name>A0A8T1VPT8_9STRA</name>
<comment type="catalytic activity">
    <reaction evidence="6">
        <text>a uridine in tRNA + S-adenosyl-L-methionine = a 3-[(3S)-3-amino-3-carboxypropyl]uridine in tRNA + S-methyl-5'-thioadenosine + H(+)</text>
        <dbReference type="Rhea" id="RHEA:62432"/>
        <dbReference type="Rhea" id="RHEA-COMP:13339"/>
        <dbReference type="Rhea" id="RHEA-COMP:16092"/>
        <dbReference type="ChEBI" id="CHEBI:15378"/>
        <dbReference type="ChEBI" id="CHEBI:17509"/>
        <dbReference type="ChEBI" id="CHEBI:59789"/>
        <dbReference type="ChEBI" id="CHEBI:65315"/>
        <dbReference type="ChEBI" id="CHEBI:82930"/>
        <dbReference type="EC" id="2.5.1.25"/>
    </reaction>
</comment>
<evidence type="ECO:0000256" key="5">
    <source>
        <dbReference type="ARBA" id="ARBA00034489"/>
    </source>
</evidence>
<evidence type="ECO:0000256" key="1">
    <source>
        <dbReference type="ARBA" id="ARBA00012386"/>
    </source>
</evidence>
<dbReference type="PANTHER" id="PTHR21392:SF0">
    <property type="entry name" value="TRNA-URIDINE AMINOCARBOXYPROPYLTRANSFERASE 2"/>
    <property type="match status" value="1"/>
</dbReference>
<evidence type="ECO:0000313" key="9">
    <source>
        <dbReference type="Proteomes" id="UP000694044"/>
    </source>
</evidence>
<dbReference type="GO" id="GO:0016432">
    <property type="term" value="F:tRNA-uridine aminocarboxypropyltransferase activity"/>
    <property type="evidence" value="ECO:0007669"/>
    <property type="project" value="UniProtKB-EC"/>
</dbReference>
<dbReference type="AlphaFoldDB" id="A0A8T1VPT8"/>
<keyword evidence="4" id="KW-0819">tRNA processing</keyword>
<dbReference type="SMART" id="SM01144">
    <property type="entry name" value="DTW"/>
    <property type="match status" value="1"/>
</dbReference>